<evidence type="ECO:0000259" key="2">
    <source>
        <dbReference type="Pfam" id="PF04892"/>
    </source>
</evidence>
<dbReference type="OrthoDB" id="5472246at2"/>
<organism evidence="3 4">
    <name type="scientific">Tenacibaculum maritimum NCIMB 2154</name>
    <dbReference type="NCBI Taxonomy" id="1349785"/>
    <lineage>
        <taxon>Bacteria</taxon>
        <taxon>Pseudomonadati</taxon>
        <taxon>Bacteroidota</taxon>
        <taxon>Flavobacteriia</taxon>
        <taxon>Flavobacteriales</taxon>
        <taxon>Flavobacteriaceae</taxon>
        <taxon>Tenacibaculum</taxon>
    </lineage>
</organism>
<keyword evidence="1" id="KW-0472">Membrane</keyword>
<dbReference type="EMBL" id="LT634361">
    <property type="protein sequence ID" value="SFZ84890.1"/>
    <property type="molecule type" value="Genomic_DNA"/>
</dbReference>
<dbReference type="NCBIfam" id="NF037970">
    <property type="entry name" value="vanZ_1"/>
    <property type="match status" value="1"/>
</dbReference>
<dbReference type="KEGG" id="tmar:MARIT_2958"/>
<dbReference type="RefSeq" id="WP_051398804.1">
    <property type="nucleotide sequence ID" value="NZ_BAUG01000004.1"/>
</dbReference>
<dbReference type="Proteomes" id="UP000231564">
    <property type="component" value="Chromosome MARIT"/>
</dbReference>
<reference evidence="3 4" key="1">
    <citation type="submission" date="2016-11" db="EMBL/GenBank/DDBJ databases">
        <authorList>
            <person name="Jaros S."/>
            <person name="Januszkiewicz K."/>
            <person name="Wedrychowicz H."/>
        </authorList>
    </citation>
    <scope>NUCLEOTIDE SEQUENCE [LARGE SCALE GENOMIC DNA]</scope>
    <source>
        <strain evidence="3">NCIMB 2154T</strain>
    </source>
</reference>
<dbReference type="Pfam" id="PF04892">
    <property type="entry name" value="VanZ"/>
    <property type="match status" value="1"/>
</dbReference>
<feature type="transmembrane region" description="Helical" evidence="1">
    <location>
        <begin position="101"/>
        <end position="119"/>
    </location>
</feature>
<dbReference type="InterPro" id="IPR006976">
    <property type="entry name" value="VanZ-like"/>
</dbReference>
<accession>A0A2H1ED30</accession>
<feature type="domain" description="VanZ-like" evidence="2">
    <location>
        <begin position="40"/>
        <end position="116"/>
    </location>
</feature>
<evidence type="ECO:0000313" key="3">
    <source>
        <dbReference type="EMBL" id="SFZ84890.1"/>
    </source>
</evidence>
<keyword evidence="4" id="KW-1185">Reference proteome</keyword>
<protein>
    <recommendedName>
        <fullName evidence="2">VanZ-like domain-containing protein</fullName>
    </recommendedName>
</protein>
<dbReference type="PANTHER" id="PTHR28008:SF1">
    <property type="entry name" value="DOMAIN PROTEIN, PUTATIVE (AFU_ORTHOLOGUE AFUA_3G10980)-RELATED"/>
    <property type="match status" value="1"/>
</dbReference>
<gene>
    <name evidence="3" type="ORF">MARIT_2958</name>
</gene>
<evidence type="ECO:0000256" key="1">
    <source>
        <dbReference type="SAM" id="Phobius"/>
    </source>
</evidence>
<name>A0A2H1ED30_9FLAO</name>
<dbReference type="PANTHER" id="PTHR28008">
    <property type="entry name" value="DOMAIN PROTEIN, PUTATIVE (AFU_ORTHOLOGUE AFUA_3G10980)-RELATED"/>
    <property type="match status" value="1"/>
</dbReference>
<keyword evidence="1" id="KW-0812">Transmembrane</keyword>
<sequence>MQQHTQRLLKLSALRVIAIAIAILIAILSLIKIGKQPIKISYLDKIEHGIAYFTLAFFWLLAFVEKNKKYWIVVGCLLYGIIIEVLQGTITTYRTPDYLDIIANFAGILLALLLFNSFFEKK</sequence>
<feature type="transmembrane region" description="Helical" evidence="1">
    <location>
        <begin position="46"/>
        <end position="63"/>
    </location>
</feature>
<dbReference type="AlphaFoldDB" id="A0A2H1ED30"/>
<evidence type="ECO:0000313" key="4">
    <source>
        <dbReference type="Proteomes" id="UP000231564"/>
    </source>
</evidence>
<feature type="transmembrane region" description="Helical" evidence="1">
    <location>
        <begin position="12"/>
        <end position="34"/>
    </location>
</feature>
<dbReference type="GeneID" id="47724403"/>
<feature type="transmembrane region" description="Helical" evidence="1">
    <location>
        <begin position="70"/>
        <end position="89"/>
    </location>
</feature>
<proteinExistence type="predicted"/>
<dbReference type="STRING" id="1349785.GCA_000509405_02517"/>
<keyword evidence="1" id="KW-1133">Transmembrane helix</keyword>